<comment type="caution">
    <text evidence="1">The sequence shown here is derived from an EMBL/GenBank/DDBJ whole genome shotgun (WGS) entry which is preliminary data.</text>
</comment>
<proteinExistence type="predicted"/>
<accession>A0A2S9GTY5</accession>
<organism evidence="1 2">
    <name type="scientific">Solimicrobium silvestre</name>
    <dbReference type="NCBI Taxonomy" id="2099400"/>
    <lineage>
        <taxon>Bacteria</taxon>
        <taxon>Pseudomonadati</taxon>
        <taxon>Pseudomonadota</taxon>
        <taxon>Betaproteobacteria</taxon>
        <taxon>Burkholderiales</taxon>
        <taxon>Oxalobacteraceae</taxon>
        <taxon>Solimicrobium</taxon>
    </lineage>
</organism>
<dbReference type="OrthoDB" id="7202990at2"/>
<evidence type="ECO:0000313" key="1">
    <source>
        <dbReference type="EMBL" id="PRC91170.1"/>
    </source>
</evidence>
<sequence>MQFTFSLLLFFYSANLLASECEDVYRAHIKSDLLLPYEQFDQTEKKGFRLLAESGCDKEAADLIEEYIKSSKSSKSSLRWHIAQLRATQGDYSAAIKNAMTVLIKKEDFKVDPLRWNDYVLATIAFLERDKEKLIFHRDIVAEGKEEFWGNKLNLKLLDSLILNFDKDYKFATSHIE</sequence>
<evidence type="ECO:0008006" key="3">
    <source>
        <dbReference type="Google" id="ProtNLM"/>
    </source>
</evidence>
<dbReference type="RefSeq" id="WP_105533902.1">
    <property type="nucleotide sequence ID" value="NZ_PUGF01000028.1"/>
</dbReference>
<dbReference type="EMBL" id="PUGF01000028">
    <property type="protein sequence ID" value="PRC91170.1"/>
    <property type="molecule type" value="Genomic_DNA"/>
</dbReference>
<evidence type="ECO:0000313" key="2">
    <source>
        <dbReference type="Proteomes" id="UP000237839"/>
    </source>
</evidence>
<protein>
    <recommendedName>
        <fullName evidence="3">Tetratricopeptide repeat</fullName>
    </recommendedName>
</protein>
<dbReference type="Proteomes" id="UP000237839">
    <property type="component" value="Unassembled WGS sequence"/>
</dbReference>
<gene>
    <name evidence="1" type="ORF">S2091_4171</name>
</gene>
<dbReference type="AlphaFoldDB" id="A0A2S9GTY5"/>
<name>A0A2S9GTY5_9BURK</name>
<reference evidence="1 2" key="1">
    <citation type="submission" date="2018-02" db="EMBL/GenBank/DDBJ databases">
        <title>Solimicrobium silvestre gen. nov., sp. nov., isolated from alpine forest soil.</title>
        <authorList>
            <person name="Margesin R."/>
            <person name="Albuquerque L."/>
            <person name="Zhang D.-C."/>
            <person name="Froufe H.J.C."/>
            <person name="Severino R."/>
            <person name="Roxo I."/>
            <person name="Egas C."/>
            <person name="Da Costa M.S."/>
        </authorList>
    </citation>
    <scope>NUCLEOTIDE SEQUENCE [LARGE SCALE GENOMIC DNA]</scope>
    <source>
        <strain evidence="1 2">S20-91</strain>
    </source>
</reference>
<keyword evidence="2" id="KW-1185">Reference proteome</keyword>